<dbReference type="AlphaFoldDB" id="A0A1I2NAS8"/>
<sequence>MLAILALILAILFFIAGLAGSVLPVLPGAILIWLGMLVYGILTKFNTISVIFLIGQALAVATVYSVDYFAGILGVKKFGGSRAAVYGSIAGTIIGIIVLGPAGLIFGPFIGAITGELISNKPLDKAIRSGWGTLIGLLGGTIAKLIIEILMIIWFFWAIYH</sequence>
<dbReference type="Proteomes" id="UP000199337">
    <property type="component" value="Unassembled WGS sequence"/>
</dbReference>
<accession>A0A1I2NAS8</accession>
<keyword evidence="1" id="KW-1133">Transmembrane helix</keyword>
<dbReference type="RefSeq" id="WP_337833477.1">
    <property type="nucleotide sequence ID" value="NZ_FOOX01000001.1"/>
</dbReference>
<dbReference type="EMBL" id="FOOX01000001">
    <property type="protein sequence ID" value="SFG00842.1"/>
    <property type="molecule type" value="Genomic_DNA"/>
</dbReference>
<evidence type="ECO:0000313" key="2">
    <source>
        <dbReference type="EMBL" id="SFG00842.1"/>
    </source>
</evidence>
<evidence type="ECO:0000256" key="1">
    <source>
        <dbReference type="SAM" id="Phobius"/>
    </source>
</evidence>
<protein>
    <recommendedName>
        <fullName evidence="4">DUF456 domain-containing protein</fullName>
    </recommendedName>
</protein>
<feature type="transmembrane region" description="Helical" evidence="1">
    <location>
        <begin position="52"/>
        <end position="73"/>
    </location>
</feature>
<evidence type="ECO:0008006" key="4">
    <source>
        <dbReference type="Google" id="ProtNLM"/>
    </source>
</evidence>
<organism evidence="2 3">
    <name type="scientific">Desulfotruncus arcticus DSM 17038</name>
    <dbReference type="NCBI Taxonomy" id="1121424"/>
    <lineage>
        <taxon>Bacteria</taxon>
        <taxon>Bacillati</taxon>
        <taxon>Bacillota</taxon>
        <taxon>Clostridia</taxon>
        <taxon>Eubacteriales</taxon>
        <taxon>Desulfallaceae</taxon>
        <taxon>Desulfotruncus</taxon>
    </lineage>
</organism>
<keyword evidence="1" id="KW-0472">Membrane</keyword>
<dbReference type="Pfam" id="PF04306">
    <property type="entry name" value="DUF456"/>
    <property type="match status" value="1"/>
</dbReference>
<gene>
    <name evidence="2" type="ORF">SAMN05660649_00454</name>
</gene>
<evidence type="ECO:0000313" key="3">
    <source>
        <dbReference type="Proteomes" id="UP000199337"/>
    </source>
</evidence>
<reference evidence="3" key="1">
    <citation type="submission" date="2016-10" db="EMBL/GenBank/DDBJ databases">
        <authorList>
            <person name="Varghese N."/>
            <person name="Submissions S."/>
        </authorList>
    </citation>
    <scope>NUCLEOTIDE SEQUENCE [LARGE SCALE GENOMIC DNA]</scope>
    <source>
        <strain evidence="3">DSM 17038</strain>
    </source>
</reference>
<dbReference type="InterPro" id="IPR007403">
    <property type="entry name" value="DUF456"/>
</dbReference>
<name>A0A1I2NAS8_9FIRM</name>
<dbReference type="PANTHER" id="PTHR39165:SF1">
    <property type="entry name" value="DUF456 DOMAIN-CONTAINING PROTEIN"/>
    <property type="match status" value="1"/>
</dbReference>
<proteinExistence type="predicted"/>
<feature type="transmembrane region" description="Helical" evidence="1">
    <location>
        <begin position="134"/>
        <end position="160"/>
    </location>
</feature>
<keyword evidence="3" id="KW-1185">Reference proteome</keyword>
<feature type="transmembrane region" description="Helical" evidence="1">
    <location>
        <begin position="29"/>
        <end position="45"/>
    </location>
</feature>
<keyword evidence="1" id="KW-0812">Transmembrane</keyword>
<feature type="transmembrane region" description="Helical" evidence="1">
    <location>
        <begin position="85"/>
        <end position="113"/>
    </location>
</feature>
<dbReference type="PANTHER" id="PTHR39165">
    <property type="entry name" value="IG HYPOTHETICAL 17883"/>
    <property type="match status" value="1"/>
</dbReference>